<accession>A0A7S4I7B7</accession>
<dbReference type="PANTHER" id="PTHR43198">
    <property type="entry name" value="BIFUNCTIONAL TH2 PROTEIN"/>
    <property type="match status" value="1"/>
</dbReference>
<dbReference type="Gene3D" id="1.20.910.10">
    <property type="entry name" value="Heme oxygenase-like"/>
    <property type="match status" value="1"/>
</dbReference>
<dbReference type="GO" id="GO:0050334">
    <property type="term" value="F:thiaminase activity"/>
    <property type="evidence" value="ECO:0007669"/>
    <property type="project" value="InterPro"/>
</dbReference>
<dbReference type="InterPro" id="IPR050967">
    <property type="entry name" value="Thiamine_Salvage_TenA"/>
</dbReference>
<reference evidence="2" key="1">
    <citation type="submission" date="2021-01" db="EMBL/GenBank/DDBJ databases">
        <authorList>
            <person name="Corre E."/>
            <person name="Pelletier E."/>
            <person name="Niang G."/>
            <person name="Scheremetjew M."/>
            <person name="Finn R."/>
            <person name="Kale V."/>
            <person name="Holt S."/>
            <person name="Cochrane G."/>
            <person name="Meng A."/>
            <person name="Brown T."/>
            <person name="Cohen L."/>
        </authorList>
    </citation>
    <scope>NUCLEOTIDE SEQUENCE</scope>
    <source>
        <strain evidence="2">Isolate 1302-5</strain>
    </source>
</reference>
<dbReference type="CDD" id="cd19365">
    <property type="entry name" value="TenA_C-like"/>
    <property type="match status" value="1"/>
</dbReference>
<organism evidence="2">
    <name type="scientific">Odontella aurita</name>
    <dbReference type="NCBI Taxonomy" id="265563"/>
    <lineage>
        <taxon>Eukaryota</taxon>
        <taxon>Sar</taxon>
        <taxon>Stramenopiles</taxon>
        <taxon>Ochrophyta</taxon>
        <taxon>Bacillariophyta</taxon>
        <taxon>Mediophyceae</taxon>
        <taxon>Biddulphiophycidae</taxon>
        <taxon>Eupodiscales</taxon>
        <taxon>Odontellaceae</taxon>
        <taxon>Odontella</taxon>
    </lineage>
</organism>
<dbReference type="Pfam" id="PF03070">
    <property type="entry name" value="TENA_THI-4"/>
    <property type="match status" value="1"/>
</dbReference>
<dbReference type="GO" id="GO:0005829">
    <property type="term" value="C:cytosol"/>
    <property type="evidence" value="ECO:0007669"/>
    <property type="project" value="TreeGrafter"/>
</dbReference>
<dbReference type="NCBIfam" id="TIGR04306">
    <property type="entry name" value="salvage_TenA"/>
    <property type="match status" value="1"/>
</dbReference>
<dbReference type="EMBL" id="HBKQ01012181">
    <property type="protein sequence ID" value="CAE2220851.1"/>
    <property type="molecule type" value="Transcribed_RNA"/>
</dbReference>
<feature type="domain" description="Thiaminase-2/PQQC" evidence="1">
    <location>
        <begin position="17"/>
        <end position="214"/>
    </location>
</feature>
<evidence type="ECO:0000259" key="1">
    <source>
        <dbReference type="Pfam" id="PF03070"/>
    </source>
</evidence>
<protein>
    <recommendedName>
        <fullName evidence="1">Thiaminase-2/PQQC domain-containing protein</fullName>
    </recommendedName>
</protein>
<gene>
    <name evidence="2" type="ORF">OAUR00152_LOCUS8287</name>
</gene>
<dbReference type="InterPro" id="IPR004305">
    <property type="entry name" value="Thiaminase-2/PQQC"/>
</dbReference>
<dbReference type="GO" id="GO:0006772">
    <property type="term" value="P:thiamine metabolic process"/>
    <property type="evidence" value="ECO:0007669"/>
    <property type="project" value="InterPro"/>
</dbReference>
<evidence type="ECO:0000313" key="2">
    <source>
        <dbReference type="EMBL" id="CAE2220851.1"/>
    </source>
</evidence>
<dbReference type="AlphaFoldDB" id="A0A7S4I7B7"/>
<dbReference type="InterPro" id="IPR016084">
    <property type="entry name" value="Haem_Oase-like_multi-hlx"/>
</dbReference>
<dbReference type="SUPFAM" id="SSF48613">
    <property type="entry name" value="Heme oxygenase-like"/>
    <property type="match status" value="1"/>
</dbReference>
<dbReference type="PANTHER" id="PTHR43198:SF2">
    <property type="entry name" value="SI:CH1073-67J19.1-RELATED"/>
    <property type="match status" value="1"/>
</dbReference>
<name>A0A7S4I7B7_9STRA</name>
<dbReference type="InterPro" id="IPR027574">
    <property type="entry name" value="Thiaminase_II"/>
</dbReference>
<sequence length="233" mass="26815">MSKTFWEAASDLIAVTEEHPFLVAMVDGSLDLEKFRYYVVQDALYLTDFAYCLRKLGSNAEIESDAKRLKELATGAEEAEMDLHRSFFKKWDIDATGAESMPNTLLYTSYMIRIVETGCHAEGLAVLLPCFWVYMHVGKCMLKLREDLGDQVSRPEQFDAWIDMYSGEDFENEVRDYIAMVDAAVEKADDATIKKMEEHFIMSCKLEHMFWDQAQELMGWPEIVNAPIRSVKN</sequence>
<proteinExistence type="predicted"/>